<name>A0A1Y1ZZG1_9PLEO</name>
<gene>
    <name evidence="2" type="ORF">BCR34DRAFT_585005</name>
</gene>
<keyword evidence="1" id="KW-0812">Transmembrane</keyword>
<evidence type="ECO:0000313" key="2">
    <source>
        <dbReference type="EMBL" id="ORY15608.1"/>
    </source>
</evidence>
<evidence type="ECO:0000256" key="1">
    <source>
        <dbReference type="SAM" id="Phobius"/>
    </source>
</evidence>
<comment type="caution">
    <text evidence="2">The sequence shown here is derived from an EMBL/GenBank/DDBJ whole genome shotgun (WGS) entry which is preliminary data.</text>
</comment>
<feature type="transmembrane region" description="Helical" evidence="1">
    <location>
        <begin position="20"/>
        <end position="37"/>
    </location>
</feature>
<keyword evidence="1" id="KW-0472">Membrane</keyword>
<evidence type="ECO:0000313" key="3">
    <source>
        <dbReference type="Proteomes" id="UP000193144"/>
    </source>
</evidence>
<dbReference type="Proteomes" id="UP000193144">
    <property type="component" value="Unassembled WGS sequence"/>
</dbReference>
<protein>
    <submittedName>
        <fullName evidence="2">Uncharacterized protein</fullName>
    </submittedName>
</protein>
<organism evidence="2 3">
    <name type="scientific">Clohesyomyces aquaticus</name>
    <dbReference type="NCBI Taxonomy" id="1231657"/>
    <lineage>
        <taxon>Eukaryota</taxon>
        <taxon>Fungi</taxon>
        <taxon>Dikarya</taxon>
        <taxon>Ascomycota</taxon>
        <taxon>Pezizomycotina</taxon>
        <taxon>Dothideomycetes</taxon>
        <taxon>Pleosporomycetidae</taxon>
        <taxon>Pleosporales</taxon>
        <taxon>Lindgomycetaceae</taxon>
        <taxon>Clohesyomyces</taxon>
    </lineage>
</organism>
<reference evidence="2 3" key="1">
    <citation type="submission" date="2016-07" db="EMBL/GenBank/DDBJ databases">
        <title>Pervasive Adenine N6-methylation of Active Genes in Fungi.</title>
        <authorList>
            <consortium name="DOE Joint Genome Institute"/>
            <person name="Mondo S.J."/>
            <person name="Dannebaum R.O."/>
            <person name="Kuo R.C."/>
            <person name="Labutti K."/>
            <person name="Haridas S."/>
            <person name="Kuo A."/>
            <person name="Salamov A."/>
            <person name="Ahrendt S.R."/>
            <person name="Lipzen A."/>
            <person name="Sullivan W."/>
            <person name="Andreopoulos W.B."/>
            <person name="Clum A."/>
            <person name="Lindquist E."/>
            <person name="Daum C."/>
            <person name="Ramamoorthy G.K."/>
            <person name="Gryganskyi A."/>
            <person name="Culley D."/>
            <person name="Magnuson J.K."/>
            <person name="James T.Y."/>
            <person name="O'Malley M.A."/>
            <person name="Stajich J.E."/>
            <person name="Spatafora J.W."/>
            <person name="Visel A."/>
            <person name="Grigoriev I.V."/>
        </authorList>
    </citation>
    <scope>NUCLEOTIDE SEQUENCE [LARGE SCALE GENOMIC DNA]</scope>
    <source>
        <strain evidence="2 3">CBS 115471</strain>
    </source>
</reference>
<keyword evidence="1" id="KW-1133">Transmembrane helix</keyword>
<proteinExistence type="predicted"/>
<sequence>MVHGRGAGFMHTPQLGLGSNALGQVLVFEAFAWLLTVRSRRLKLEEKRSSPGWRQLRWPVRKPRRQAPSTQISHMEKHLQRITLNLPLGYPPSDVPDRWKSDLHWQPRLLDGRGPRWVSISFVITNGISF</sequence>
<keyword evidence="3" id="KW-1185">Reference proteome</keyword>
<dbReference type="EMBL" id="MCFA01000024">
    <property type="protein sequence ID" value="ORY15608.1"/>
    <property type="molecule type" value="Genomic_DNA"/>
</dbReference>
<accession>A0A1Y1ZZG1</accession>
<dbReference type="AlphaFoldDB" id="A0A1Y1ZZG1"/>